<evidence type="ECO:0000259" key="8">
    <source>
        <dbReference type="PROSITE" id="PS50888"/>
    </source>
</evidence>
<dbReference type="AlphaFoldDB" id="A0AAD9PET8"/>
<name>A0AAD9PET8_RIDPI</name>
<evidence type="ECO:0000256" key="4">
    <source>
        <dbReference type="ARBA" id="ARBA00023163"/>
    </source>
</evidence>
<keyword evidence="3" id="KW-0238">DNA-binding</keyword>
<keyword evidence="2" id="KW-0805">Transcription regulation</keyword>
<accession>A0AAD9PET8</accession>
<evidence type="ECO:0000256" key="5">
    <source>
        <dbReference type="ARBA" id="ARBA00023242"/>
    </source>
</evidence>
<dbReference type="PANTHER" id="PTHR11969">
    <property type="entry name" value="MAX DIMERIZATION, MAD"/>
    <property type="match status" value="1"/>
</dbReference>
<dbReference type="Gene3D" id="4.10.280.10">
    <property type="entry name" value="Helix-loop-helix DNA-binding domain"/>
    <property type="match status" value="1"/>
</dbReference>
<dbReference type="GO" id="GO:0000978">
    <property type="term" value="F:RNA polymerase II cis-regulatory region sequence-specific DNA binding"/>
    <property type="evidence" value="ECO:0007669"/>
    <property type="project" value="TreeGrafter"/>
</dbReference>
<gene>
    <name evidence="9" type="ORF">NP493_12g09016</name>
</gene>
<feature type="domain" description="BHLH" evidence="8">
    <location>
        <begin position="74"/>
        <end position="125"/>
    </location>
</feature>
<keyword evidence="5" id="KW-0539">Nucleus</keyword>
<protein>
    <recommendedName>
        <fullName evidence="8">BHLH domain-containing protein</fullName>
    </recommendedName>
</protein>
<organism evidence="9 10">
    <name type="scientific">Ridgeia piscesae</name>
    <name type="common">Tubeworm</name>
    <dbReference type="NCBI Taxonomy" id="27915"/>
    <lineage>
        <taxon>Eukaryota</taxon>
        <taxon>Metazoa</taxon>
        <taxon>Spiralia</taxon>
        <taxon>Lophotrochozoa</taxon>
        <taxon>Annelida</taxon>
        <taxon>Polychaeta</taxon>
        <taxon>Sedentaria</taxon>
        <taxon>Canalipalpata</taxon>
        <taxon>Sabellida</taxon>
        <taxon>Siboglinidae</taxon>
        <taxon>Ridgeia</taxon>
    </lineage>
</organism>
<dbReference type="EMBL" id="JAODUO010000012">
    <property type="protein sequence ID" value="KAK2193499.1"/>
    <property type="molecule type" value="Genomic_DNA"/>
</dbReference>
<sequence length="615" mass="66240">MSLETLLEAANFLELRNQSTVKARAKEAAEFHPYAKSAASVISVNRVRENSIGDGDWGSETEDDGEKRRSGGAGTREVHNKLEKNRRAHLKECFEMLRQQVPNLEDHKTSNLSILRSAQKCIQNMKRHAQDLKLERERLKQQNTRELIKIGELRQELAELNIEIDINNFMPRADDDSDSDSTATACTDSPILSDVEMEFTAETHVAPKIVQCTTPSGGKPMQLSSTSSKVIMPTCVRTMPQVTKIIVPVAPPVMSVSHPRIPTLVPRPQLSAGVAPVAASGVVTVAAAALAASNTTRAKLKTSTAHIRPQTMTQKVLQQHIQQQQLKAQLQQQQQRQQIHLQLQQQTIGHTTLQQTPQQVLTVNTTPTVVRPTMLRMLKPIGHVRTALAVNQLLPSMVTPSGASLVPCSSIITLPMALSSGSKPVTGVVTPHGVVTPQVVMTPQTTVNKFIPVSISTAMTTATTTSGIVPVAGSLTTVAMATATKPVLQQQHIIAAPMNQMQAGQLITPVQMSALTQLISQALPQPMLPTNVPLQTQVMSAGTQLVNPINVLSLPSDLAQTQFGAHVLKSLGQIPIMQQPFTLQSGVVVVSLPSCVATTTPTAIATVQVAVTRSS</sequence>
<evidence type="ECO:0000313" key="9">
    <source>
        <dbReference type="EMBL" id="KAK2193499.1"/>
    </source>
</evidence>
<keyword evidence="4" id="KW-0804">Transcription</keyword>
<evidence type="ECO:0000256" key="6">
    <source>
        <dbReference type="SAM" id="Coils"/>
    </source>
</evidence>
<feature type="coiled-coil region" evidence="6">
    <location>
        <begin position="115"/>
        <end position="163"/>
    </location>
</feature>
<proteinExistence type="predicted"/>
<dbReference type="Pfam" id="PF00010">
    <property type="entry name" value="HLH"/>
    <property type="match status" value="1"/>
</dbReference>
<dbReference type="PANTHER" id="PTHR11969:SF99">
    <property type="entry name" value="MAX-BINDING PROTEIN MNT"/>
    <property type="match status" value="1"/>
</dbReference>
<evidence type="ECO:0000313" key="10">
    <source>
        <dbReference type="Proteomes" id="UP001209878"/>
    </source>
</evidence>
<dbReference type="GO" id="GO:0000981">
    <property type="term" value="F:DNA-binding transcription factor activity, RNA polymerase II-specific"/>
    <property type="evidence" value="ECO:0007669"/>
    <property type="project" value="TreeGrafter"/>
</dbReference>
<dbReference type="SMART" id="SM00353">
    <property type="entry name" value="HLH"/>
    <property type="match status" value="1"/>
</dbReference>
<dbReference type="InterPro" id="IPR036638">
    <property type="entry name" value="HLH_DNA-bd_sf"/>
</dbReference>
<reference evidence="9" key="1">
    <citation type="journal article" date="2023" name="Mol. Biol. Evol.">
        <title>Third-Generation Sequencing Reveals the Adaptive Role of the Epigenome in Three Deep-Sea Polychaetes.</title>
        <authorList>
            <person name="Perez M."/>
            <person name="Aroh O."/>
            <person name="Sun Y."/>
            <person name="Lan Y."/>
            <person name="Juniper S.K."/>
            <person name="Young C.R."/>
            <person name="Angers B."/>
            <person name="Qian P.Y."/>
        </authorList>
    </citation>
    <scope>NUCLEOTIDE SEQUENCE</scope>
    <source>
        <strain evidence="9">R07B-5</strain>
    </source>
</reference>
<evidence type="ECO:0000256" key="3">
    <source>
        <dbReference type="ARBA" id="ARBA00023125"/>
    </source>
</evidence>
<dbReference type="Proteomes" id="UP001209878">
    <property type="component" value="Unassembled WGS sequence"/>
</dbReference>
<feature type="region of interest" description="Disordered" evidence="7">
    <location>
        <begin position="52"/>
        <end position="84"/>
    </location>
</feature>
<keyword evidence="6" id="KW-0175">Coiled coil</keyword>
<comment type="caution">
    <text evidence="9">The sequence shown here is derived from an EMBL/GenBank/DDBJ whole genome shotgun (WGS) entry which is preliminary data.</text>
</comment>
<dbReference type="SUPFAM" id="SSF47459">
    <property type="entry name" value="HLH, helix-loop-helix DNA-binding domain"/>
    <property type="match status" value="1"/>
</dbReference>
<dbReference type="InterPro" id="IPR011598">
    <property type="entry name" value="bHLH_dom"/>
</dbReference>
<evidence type="ECO:0000256" key="2">
    <source>
        <dbReference type="ARBA" id="ARBA00023015"/>
    </source>
</evidence>
<keyword evidence="10" id="KW-1185">Reference proteome</keyword>
<evidence type="ECO:0000256" key="1">
    <source>
        <dbReference type="ARBA" id="ARBA00004123"/>
    </source>
</evidence>
<comment type="subcellular location">
    <subcellularLocation>
        <location evidence="1">Nucleus</location>
    </subcellularLocation>
</comment>
<dbReference type="PROSITE" id="PS50888">
    <property type="entry name" value="BHLH"/>
    <property type="match status" value="1"/>
</dbReference>
<evidence type="ECO:0000256" key="7">
    <source>
        <dbReference type="SAM" id="MobiDB-lite"/>
    </source>
</evidence>
<dbReference type="GO" id="GO:0005634">
    <property type="term" value="C:nucleus"/>
    <property type="evidence" value="ECO:0007669"/>
    <property type="project" value="UniProtKB-SubCell"/>
</dbReference>
<dbReference type="GO" id="GO:0046983">
    <property type="term" value="F:protein dimerization activity"/>
    <property type="evidence" value="ECO:0007669"/>
    <property type="project" value="InterPro"/>
</dbReference>